<feature type="domain" description="Glycosyltransferase 2-like" evidence="1">
    <location>
        <begin position="4"/>
        <end position="110"/>
    </location>
</feature>
<dbReference type="EC" id="2.4.-.-" evidence="2"/>
<dbReference type="GO" id="GO:0016757">
    <property type="term" value="F:glycosyltransferase activity"/>
    <property type="evidence" value="ECO:0007669"/>
    <property type="project" value="UniProtKB-KW"/>
</dbReference>
<keyword evidence="2" id="KW-0328">Glycosyltransferase</keyword>
<dbReference type="RefSeq" id="WP_267301943.1">
    <property type="nucleotide sequence ID" value="NZ_JAOQJZ010000019.1"/>
</dbReference>
<dbReference type="InterPro" id="IPR001173">
    <property type="entry name" value="Glyco_trans_2-like"/>
</dbReference>
<evidence type="ECO:0000313" key="2">
    <source>
        <dbReference type="EMBL" id="MCU6706893.1"/>
    </source>
</evidence>
<dbReference type="InterPro" id="IPR029044">
    <property type="entry name" value="Nucleotide-diphossugar_trans"/>
</dbReference>
<protein>
    <submittedName>
        <fullName evidence="2">Glycosyltransferase</fullName>
        <ecNumber evidence="2">2.4.-.-</ecNumber>
    </submittedName>
</protein>
<dbReference type="EMBL" id="JAOQJZ010000019">
    <property type="protein sequence ID" value="MCU6706893.1"/>
    <property type="molecule type" value="Genomic_DNA"/>
</dbReference>
<sequence>MNQSIIMPYHRNKDMLKYTTAQLEKYIDSDVEIIVVGNNADKSELDVELSSRIKFVKVPRSMLYSETVNMGVDMAKGDIITLCDQDIFSFSNWYIPLIKKLESDSKIGAVSPKLIEPSSSRIIDFGIEYSKKHIVHTLRGHKSSYPLALCDRCVTSSTSAVLMTYKSLYNSVNGMDTDMPYCCSDCDIGLKFLEQGYENWVVADSVAFHRGSSSPLNGKKLSFDHLREESHIMFWRKNTGNPLFPTVGRDIKSSIEYIDSTRGIKPLYTMINLSTTSEYEWYKNAFSEYAQCDISDIHSYRSGQANYRDSLQIYDVVPYSFMEYSTPLIYFVDYFPSLKDNRIWQEMRNIENDLIYDIAGNVVFLQDVINGVC</sequence>
<name>A0AAE3IN00_9FIRM</name>
<dbReference type="PANTHER" id="PTHR43179">
    <property type="entry name" value="RHAMNOSYLTRANSFERASE WBBL"/>
    <property type="match status" value="1"/>
</dbReference>
<reference evidence="2 3" key="1">
    <citation type="journal article" date="2021" name="ISME Commun">
        <title>Automated analysis of genomic sequences facilitates high-throughput and comprehensive description of bacteria.</title>
        <authorList>
            <person name="Hitch T.C.A."/>
        </authorList>
    </citation>
    <scope>NUCLEOTIDE SEQUENCE [LARGE SCALE GENOMIC DNA]</scope>
    <source>
        <strain evidence="2 3">Sanger_31</strain>
    </source>
</reference>
<comment type="caution">
    <text evidence="2">The sequence shown here is derived from an EMBL/GenBank/DDBJ whole genome shotgun (WGS) entry which is preliminary data.</text>
</comment>
<keyword evidence="3" id="KW-1185">Reference proteome</keyword>
<evidence type="ECO:0000313" key="3">
    <source>
        <dbReference type="Proteomes" id="UP001208131"/>
    </source>
</evidence>
<gene>
    <name evidence="2" type="ORF">OCV57_13315</name>
</gene>
<proteinExistence type="predicted"/>
<accession>A0AAE3IN00</accession>
<dbReference type="AlphaFoldDB" id="A0AAE3IN00"/>
<organism evidence="2 3">
    <name type="scientific">Hominimerdicola aceti</name>
    <dbReference type="NCBI Taxonomy" id="2981726"/>
    <lineage>
        <taxon>Bacteria</taxon>
        <taxon>Bacillati</taxon>
        <taxon>Bacillota</taxon>
        <taxon>Clostridia</taxon>
        <taxon>Eubacteriales</taxon>
        <taxon>Oscillospiraceae</taxon>
        <taxon>Hominimerdicola</taxon>
    </lineage>
</organism>
<dbReference type="Pfam" id="PF00535">
    <property type="entry name" value="Glycos_transf_2"/>
    <property type="match status" value="1"/>
</dbReference>
<dbReference type="Proteomes" id="UP001208131">
    <property type="component" value="Unassembled WGS sequence"/>
</dbReference>
<dbReference type="PANTHER" id="PTHR43179:SF7">
    <property type="entry name" value="RHAMNOSYLTRANSFERASE WBBL"/>
    <property type="match status" value="1"/>
</dbReference>
<dbReference type="Gene3D" id="3.90.550.10">
    <property type="entry name" value="Spore Coat Polysaccharide Biosynthesis Protein SpsA, Chain A"/>
    <property type="match status" value="1"/>
</dbReference>
<dbReference type="SUPFAM" id="SSF53448">
    <property type="entry name" value="Nucleotide-diphospho-sugar transferases"/>
    <property type="match status" value="1"/>
</dbReference>
<keyword evidence="2" id="KW-0808">Transferase</keyword>
<evidence type="ECO:0000259" key="1">
    <source>
        <dbReference type="Pfam" id="PF00535"/>
    </source>
</evidence>